<sequence length="569" mass="59723">MSDSAAAPASAWALLLRGLRRNKAKLLGSYALLSLWQACETLVPVFIGLTIDRAVSTGEVDQMVIWGLALCVLFGFLSYGYRYGAWIGFHVVSMEMHRIRVEIAAHSLHPRGAKTALRPGETLSLATADAELVGQFIRSTGFTIAAVISIVGASWFLLAMDLVLGLVVVIGVPTVLLLTQVITPRISRHTEHQQATVAEATGVATDLVRGLRVLKGIGAEPVAGARYRVLSGRARDASVRSTSTYGAMAGLTEGLAGLFLAAVALVAGHRALSGDITIGELVAVVGLTQFLAEPLGMLGDISAHTARAHASARRIVDFLASPRLVEEGESSPVFTPAELRLSGVSAPGLDAVDLASRPGEILGIAVTDPTAAATLMGLVNGSITPTSGTISLGGLPLRDLSSSAREAHLLVNPHHVDLFEGTLRSNVDPTGRLNERALGLLLDASACADVVSLVPEGLDQPVTPDGATFSGGQRQRIALARALAMDAPILVLHDPTTAVDAVTEHRIAQGIRRLRTAGASRRTTWLITSSPALLAQCHRVVLVAEGRVQSEGTHHDLASESTYAEVVLR</sequence>
<keyword evidence="9" id="KW-1185">Reference proteome</keyword>
<keyword evidence="2 5" id="KW-0812">Transmembrane</keyword>
<proteinExistence type="predicted"/>
<feature type="transmembrane region" description="Helical" evidence="5">
    <location>
        <begin position="245"/>
        <end position="267"/>
    </location>
</feature>
<dbReference type="Gene3D" id="3.40.50.300">
    <property type="entry name" value="P-loop containing nucleotide triphosphate hydrolases"/>
    <property type="match status" value="1"/>
</dbReference>
<feature type="transmembrane region" description="Helical" evidence="5">
    <location>
        <begin position="27"/>
        <end position="51"/>
    </location>
</feature>
<dbReference type="SUPFAM" id="SSF52540">
    <property type="entry name" value="P-loop containing nucleoside triphosphate hydrolases"/>
    <property type="match status" value="1"/>
</dbReference>
<feature type="transmembrane region" description="Helical" evidence="5">
    <location>
        <begin position="162"/>
        <end position="182"/>
    </location>
</feature>
<dbReference type="PROSITE" id="PS50929">
    <property type="entry name" value="ABC_TM1F"/>
    <property type="match status" value="1"/>
</dbReference>
<dbReference type="Proteomes" id="UP000540656">
    <property type="component" value="Unassembled WGS sequence"/>
</dbReference>
<evidence type="ECO:0000313" key="8">
    <source>
        <dbReference type="EMBL" id="NYG58610.1"/>
    </source>
</evidence>
<dbReference type="SUPFAM" id="SSF90123">
    <property type="entry name" value="ABC transporter transmembrane region"/>
    <property type="match status" value="1"/>
</dbReference>
<feature type="transmembrane region" description="Helical" evidence="5">
    <location>
        <begin position="63"/>
        <end position="81"/>
    </location>
</feature>
<dbReference type="GO" id="GO:0015421">
    <property type="term" value="F:ABC-type oligopeptide transporter activity"/>
    <property type="evidence" value="ECO:0007669"/>
    <property type="project" value="TreeGrafter"/>
</dbReference>
<name>A0A7Y9S361_9ACTN</name>
<keyword evidence="3 5" id="KW-1133">Transmembrane helix</keyword>
<evidence type="ECO:0000256" key="3">
    <source>
        <dbReference type="ARBA" id="ARBA00022989"/>
    </source>
</evidence>
<dbReference type="InterPro" id="IPR036640">
    <property type="entry name" value="ABC1_TM_sf"/>
</dbReference>
<dbReference type="Gene3D" id="1.20.1560.10">
    <property type="entry name" value="ABC transporter type 1, transmembrane domain"/>
    <property type="match status" value="1"/>
</dbReference>
<dbReference type="GO" id="GO:0005886">
    <property type="term" value="C:plasma membrane"/>
    <property type="evidence" value="ECO:0007669"/>
    <property type="project" value="UniProtKB-SubCell"/>
</dbReference>
<protein>
    <submittedName>
        <fullName evidence="8">Putative ABC transport system ATP-binding protein</fullName>
    </submittedName>
</protein>
<dbReference type="InterPro" id="IPR017871">
    <property type="entry name" value="ABC_transporter-like_CS"/>
</dbReference>
<feature type="domain" description="ABC transmembrane type-1" evidence="7">
    <location>
        <begin position="31"/>
        <end position="307"/>
    </location>
</feature>
<feature type="domain" description="ABC transporter" evidence="6">
    <location>
        <begin position="334"/>
        <end position="568"/>
    </location>
</feature>
<evidence type="ECO:0000256" key="1">
    <source>
        <dbReference type="ARBA" id="ARBA00004651"/>
    </source>
</evidence>
<evidence type="ECO:0000256" key="5">
    <source>
        <dbReference type="SAM" id="Phobius"/>
    </source>
</evidence>
<reference evidence="8 9" key="1">
    <citation type="submission" date="2020-07" db="EMBL/GenBank/DDBJ databases">
        <title>Sequencing the genomes of 1000 actinobacteria strains.</title>
        <authorList>
            <person name="Klenk H.-P."/>
        </authorList>
    </citation>
    <scope>NUCLEOTIDE SEQUENCE [LARGE SCALE GENOMIC DNA]</scope>
    <source>
        <strain evidence="8 9">DSM 23819</strain>
    </source>
</reference>
<keyword evidence="8" id="KW-0067">ATP-binding</keyword>
<dbReference type="PROSITE" id="PS00211">
    <property type="entry name" value="ABC_TRANSPORTER_1"/>
    <property type="match status" value="1"/>
</dbReference>
<dbReference type="GO" id="GO:0005524">
    <property type="term" value="F:ATP binding"/>
    <property type="evidence" value="ECO:0007669"/>
    <property type="project" value="UniProtKB-KW"/>
</dbReference>
<evidence type="ECO:0000259" key="7">
    <source>
        <dbReference type="PROSITE" id="PS50929"/>
    </source>
</evidence>
<gene>
    <name evidence="8" type="ORF">BJ980_001533</name>
</gene>
<evidence type="ECO:0000313" key="9">
    <source>
        <dbReference type="Proteomes" id="UP000540656"/>
    </source>
</evidence>
<dbReference type="InterPro" id="IPR003439">
    <property type="entry name" value="ABC_transporter-like_ATP-bd"/>
</dbReference>
<dbReference type="InterPro" id="IPR027417">
    <property type="entry name" value="P-loop_NTPase"/>
</dbReference>
<dbReference type="GO" id="GO:0016887">
    <property type="term" value="F:ATP hydrolysis activity"/>
    <property type="evidence" value="ECO:0007669"/>
    <property type="project" value="InterPro"/>
</dbReference>
<organism evidence="8 9">
    <name type="scientific">Nocardioides daedukensis</name>
    <dbReference type="NCBI Taxonomy" id="634462"/>
    <lineage>
        <taxon>Bacteria</taxon>
        <taxon>Bacillati</taxon>
        <taxon>Actinomycetota</taxon>
        <taxon>Actinomycetes</taxon>
        <taxon>Propionibacteriales</taxon>
        <taxon>Nocardioidaceae</taxon>
        <taxon>Nocardioides</taxon>
    </lineage>
</organism>
<dbReference type="PANTHER" id="PTHR43394:SF1">
    <property type="entry name" value="ATP-BINDING CASSETTE SUB-FAMILY B MEMBER 10, MITOCHONDRIAL"/>
    <property type="match status" value="1"/>
</dbReference>
<keyword evidence="8" id="KW-0547">Nucleotide-binding</keyword>
<feature type="transmembrane region" description="Helical" evidence="5">
    <location>
        <begin position="136"/>
        <end position="156"/>
    </location>
</feature>
<dbReference type="InterPro" id="IPR039421">
    <property type="entry name" value="Type_1_exporter"/>
</dbReference>
<evidence type="ECO:0000256" key="2">
    <source>
        <dbReference type="ARBA" id="ARBA00022692"/>
    </source>
</evidence>
<dbReference type="RefSeq" id="WP_179501759.1">
    <property type="nucleotide sequence ID" value="NZ_JACCAA010000001.1"/>
</dbReference>
<dbReference type="AlphaFoldDB" id="A0A7Y9S361"/>
<dbReference type="Pfam" id="PF00005">
    <property type="entry name" value="ABC_tran"/>
    <property type="match status" value="1"/>
</dbReference>
<dbReference type="PANTHER" id="PTHR43394">
    <property type="entry name" value="ATP-DEPENDENT PERMEASE MDL1, MITOCHONDRIAL"/>
    <property type="match status" value="1"/>
</dbReference>
<keyword evidence="4 5" id="KW-0472">Membrane</keyword>
<comment type="subcellular location">
    <subcellularLocation>
        <location evidence="1">Cell membrane</location>
        <topology evidence="1">Multi-pass membrane protein</topology>
    </subcellularLocation>
</comment>
<evidence type="ECO:0000259" key="6">
    <source>
        <dbReference type="PROSITE" id="PS50893"/>
    </source>
</evidence>
<comment type="caution">
    <text evidence="8">The sequence shown here is derived from an EMBL/GenBank/DDBJ whole genome shotgun (WGS) entry which is preliminary data.</text>
</comment>
<dbReference type="Pfam" id="PF00664">
    <property type="entry name" value="ABC_membrane"/>
    <property type="match status" value="1"/>
</dbReference>
<dbReference type="PROSITE" id="PS50893">
    <property type="entry name" value="ABC_TRANSPORTER_2"/>
    <property type="match status" value="1"/>
</dbReference>
<evidence type="ECO:0000256" key="4">
    <source>
        <dbReference type="ARBA" id="ARBA00023136"/>
    </source>
</evidence>
<dbReference type="EMBL" id="JACCAA010000001">
    <property type="protein sequence ID" value="NYG58610.1"/>
    <property type="molecule type" value="Genomic_DNA"/>
</dbReference>
<dbReference type="InterPro" id="IPR011527">
    <property type="entry name" value="ABC1_TM_dom"/>
</dbReference>
<dbReference type="CDD" id="cd07346">
    <property type="entry name" value="ABC_6TM_exporters"/>
    <property type="match status" value="1"/>
</dbReference>
<accession>A0A7Y9S361</accession>